<keyword evidence="6 8" id="KW-1133">Transmembrane helix</keyword>
<dbReference type="KEGG" id="avp:AVENP_0280"/>
<evidence type="ECO:0000256" key="3">
    <source>
        <dbReference type="ARBA" id="ARBA00022448"/>
    </source>
</evidence>
<feature type="transmembrane region" description="Helical" evidence="8">
    <location>
        <begin position="155"/>
        <end position="172"/>
    </location>
</feature>
<reference evidence="9 10" key="1">
    <citation type="submission" date="2020-05" db="EMBL/GenBank/DDBJ databases">
        <title>Complete genome sequencing of Campylobacter and Arcobacter type strains.</title>
        <authorList>
            <person name="Miller W.G."/>
            <person name="Yee E."/>
        </authorList>
    </citation>
    <scope>NUCLEOTIDE SEQUENCE [LARGE SCALE GENOMIC DNA]</scope>
    <source>
        <strain evidence="9 10">LMG 26156</strain>
    </source>
</reference>
<accession>A0AAE7E2M2</accession>
<keyword evidence="5 8" id="KW-0812">Transmembrane</keyword>
<evidence type="ECO:0000256" key="7">
    <source>
        <dbReference type="ARBA" id="ARBA00023136"/>
    </source>
</evidence>
<evidence type="ECO:0000256" key="6">
    <source>
        <dbReference type="ARBA" id="ARBA00022989"/>
    </source>
</evidence>
<evidence type="ECO:0000256" key="8">
    <source>
        <dbReference type="SAM" id="Phobius"/>
    </source>
</evidence>
<evidence type="ECO:0000256" key="5">
    <source>
        <dbReference type="ARBA" id="ARBA00022692"/>
    </source>
</evidence>
<dbReference type="InterPro" id="IPR011606">
    <property type="entry name" value="Brnchd-chn_aa_trnsp_permease"/>
</dbReference>
<dbReference type="AlphaFoldDB" id="A0AAE7E2M2"/>
<comment type="similarity">
    <text evidence="2">Belongs to the AzlC family.</text>
</comment>
<dbReference type="GO" id="GO:1903785">
    <property type="term" value="P:L-valine transmembrane transport"/>
    <property type="evidence" value="ECO:0007669"/>
    <property type="project" value="TreeGrafter"/>
</dbReference>
<feature type="transmembrane region" description="Helical" evidence="8">
    <location>
        <begin position="179"/>
        <end position="195"/>
    </location>
</feature>
<feature type="transmembrane region" description="Helical" evidence="8">
    <location>
        <begin position="59"/>
        <end position="78"/>
    </location>
</feature>
<keyword evidence="3" id="KW-0813">Transport</keyword>
<feature type="transmembrane region" description="Helical" evidence="8">
    <location>
        <begin position="121"/>
        <end position="143"/>
    </location>
</feature>
<feature type="transmembrane region" description="Helical" evidence="8">
    <location>
        <begin position="33"/>
        <end position="53"/>
    </location>
</feature>
<dbReference type="RefSeq" id="WP_128358434.1">
    <property type="nucleotide sequence ID" value="NZ_CP053840.1"/>
</dbReference>
<organism evidence="9 10">
    <name type="scientific">Arcobacter venerupis</name>
    <dbReference type="NCBI Taxonomy" id="1054033"/>
    <lineage>
        <taxon>Bacteria</taxon>
        <taxon>Pseudomonadati</taxon>
        <taxon>Campylobacterota</taxon>
        <taxon>Epsilonproteobacteria</taxon>
        <taxon>Campylobacterales</taxon>
        <taxon>Arcobacteraceae</taxon>
        <taxon>Arcobacter</taxon>
    </lineage>
</organism>
<evidence type="ECO:0000313" key="10">
    <source>
        <dbReference type="Proteomes" id="UP000503482"/>
    </source>
</evidence>
<comment type="subcellular location">
    <subcellularLocation>
        <location evidence="1">Cell membrane</location>
        <topology evidence="1">Multi-pass membrane protein</topology>
    </subcellularLocation>
</comment>
<gene>
    <name evidence="9" type="ORF">AVENP_0280</name>
</gene>
<proteinExistence type="inferred from homology"/>
<evidence type="ECO:0000256" key="2">
    <source>
        <dbReference type="ARBA" id="ARBA00010735"/>
    </source>
</evidence>
<keyword evidence="4" id="KW-1003">Cell membrane</keyword>
<dbReference type="EMBL" id="CP053840">
    <property type="protein sequence ID" value="QKF65860.1"/>
    <property type="molecule type" value="Genomic_DNA"/>
</dbReference>
<sequence>MKNGFLANLPISLSVFAYGIVLGSICNTKNIDYLQLMLMNIFIFAGSSQFVIVDMLSSNLSLTTIIGSAILVNMRYFLKGTTLDKLFLNSSIKQKLLIMHFVTDESWAITMKSMKEKDINVYFLLGGSLCIFLSWILGTSIGYFFAELIIEPKNYGLDFTFYAMFIAILTTMYKSKNDFLTFFVTAIIAIILEKLLGNSIYILISAILGSFFSLIINKKARNE</sequence>
<evidence type="ECO:0000256" key="1">
    <source>
        <dbReference type="ARBA" id="ARBA00004651"/>
    </source>
</evidence>
<dbReference type="Pfam" id="PF03591">
    <property type="entry name" value="AzlC"/>
    <property type="match status" value="1"/>
</dbReference>
<feature type="transmembrane region" description="Helical" evidence="8">
    <location>
        <begin position="6"/>
        <end position="26"/>
    </location>
</feature>
<dbReference type="PANTHER" id="PTHR34979">
    <property type="entry name" value="INNER MEMBRANE PROTEIN YGAZ"/>
    <property type="match status" value="1"/>
</dbReference>
<dbReference type="PANTHER" id="PTHR34979:SF1">
    <property type="entry name" value="INNER MEMBRANE PROTEIN YGAZ"/>
    <property type="match status" value="1"/>
</dbReference>
<keyword evidence="10" id="KW-1185">Reference proteome</keyword>
<keyword evidence="7 8" id="KW-0472">Membrane</keyword>
<evidence type="ECO:0000256" key="4">
    <source>
        <dbReference type="ARBA" id="ARBA00022475"/>
    </source>
</evidence>
<dbReference type="GO" id="GO:0005886">
    <property type="term" value="C:plasma membrane"/>
    <property type="evidence" value="ECO:0007669"/>
    <property type="project" value="UniProtKB-SubCell"/>
</dbReference>
<feature type="transmembrane region" description="Helical" evidence="8">
    <location>
        <begin position="201"/>
        <end position="217"/>
    </location>
</feature>
<dbReference type="Proteomes" id="UP000503482">
    <property type="component" value="Chromosome"/>
</dbReference>
<name>A0AAE7E2M2_9BACT</name>
<protein>
    <submittedName>
        <fullName evidence="9">Branched-chain amino acid transport protein, AzlC family</fullName>
    </submittedName>
</protein>
<evidence type="ECO:0000313" key="9">
    <source>
        <dbReference type="EMBL" id="QKF65860.1"/>
    </source>
</evidence>